<evidence type="ECO:0000256" key="3">
    <source>
        <dbReference type="ARBA" id="ARBA00022840"/>
    </source>
</evidence>
<dbReference type="SMART" id="SM00382">
    <property type="entry name" value="AAA"/>
    <property type="match status" value="1"/>
</dbReference>
<dbReference type="PANTHER" id="PTHR45772:SF2">
    <property type="entry name" value="ABC TRANSPORTER ATP-BINDING PROTEIN"/>
    <property type="match status" value="1"/>
</dbReference>
<organism evidence="5 6">
    <name type="scientific">Teichococcus aestuarii</name>
    <dbReference type="NCBI Taxonomy" id="568898"/>
    <lineage>
        <taxon>Bacteria</taxon>
        <taxon>Pseudomonadati</taxon>
        <taxon>Pseudomonadota</taxon>
        <taxon>Alphaproteobacteria</taxon>
        <taxon>Acetobacterales</taxon>
        <taxon>Roseomonadaceae</taxon>
        <taxon>Roseomonas</taxon>
    </lineage>
</organism>
<keyword evidence="1" id="KW-0813">Transport</keyword>
<evidence type="ECO:0000313" key="6">
    <source>
        <dbReference type="Proteomes" id="UP000245048"/>
    </source>
</evidence>
<evidence type="ECO:0000256" key="1">
    <source>
        <dbReference type="ARBA" id="ARBA00022448"/>
    </source>
</evidence>
<dbReference type="InterPro" id="IPR051120">
    <property type="entry name" value="ABC_AA/LPS_Transport"/>
</dbReference>
<dbReference type="Gene3D" id="3.40.50.300">
    <property type="entry name" value="P-loop containing nucleotide triphosphate hydrolases"/>
    <property type="match status" value="1"/>
</dbReference>
<reference evidence="6" key="1">
    <citation type="submission" date="2017-10" db="EMBL/GenBank/DDBJ databases">
        <authorList>
            <person name="Toshchakov S.V."/>
            <person name="Goeva M.A."/>
        </authorList>
    </citation>
    <scope>NUCLEOTIDE SEQUENCE [LARGE SCALE GENOMIC DNA]</scope>
    <source>
        <strain evidence="6">JR1/69-1-13</strain>
    </source>
</reference>
<evidence type="ECO:0000313" key="5">
    <source>
        <dbReference type="EMBL" id="PWC27530.1"/>
    </source>
</evidence>
<comment type="caution">
    <text evidence="5">The sequence shown here is derived from an EMBL/GenBank/DDBJ whole genome shotgun (WGS) entry which is preliminary data.</text>
</comment>
<evidence type="ECO:0000259" key="4">
    <source>
        <dbReference type="PROSITE" id="PS50893"/>
    </source>
</evidence>
<dbReference type="InterPro" id="IPR032823">
    <property type="entry name" value="BCA_ABC_TP_C"/>
</dbReference>
<sequence length="249" mass="26626">MSPLLEIAGIGKSFGAFRALSDISLAVEEGETLGLIGPNGAGKTTLFNVVTGFLRPDSGAVRFAGAPVDRLPPEKRAALGLVRTFQKAMVFPALSLRENLAMAARQRAGHGLRWLGARTCHAEADAKVERLLAESGLPRGGGERMADLSYGEQRIADLLMALALEPRLLLLDEPTAGLSQAEAERLLRIVRRHDSRTALVLIAHDIDIVFGHCDRIAVMHLGRLLRTGTPQAVRADAAVRAAYLGSLAD</sequence>
<dbReference type="Proteomes" id="UP000245048">
    <property type="component" value="Unassembled WGS sequence"/>
</dbReference>
<dbReference type="EMBL" id="PDOA01000013">
    <property type="protein sequence ID" value="PWC27530.1"/>
    <property type="molecule type" value="Genomic_DNA"/>
</dbReference>
<accession>A0A2U1V0U9</accession>
<dbReference type="GO" id="GO:0005524">
    <property type="term" value="F:ATP binding"/>
    <property type="evidence" value="ECO:0007669"/>
    <property type="project" value="UniProtKB-KW"/>
</dbReference>
<keyword evidence="2" id="KW-0547">Nucleotide-binding</keyword>
<dbReference type="InterPro" id="IPR003593">
    <property type="entry name" value="AAA+_ATPase"/>
</dbReference>
<dbReference type="RefSeq" id="WP_109518167.1">
    <property type="nucleotide sequence ID" value="NZ_PDOA01000013.1"/>
</dbReference>
<feature type="domain" description="ABC transporter" evidence="4">
    <location>
        <begin position="5"/>
        <end position="246"/>
    </location>
</feature>
<dbReference type="InterPro" id="IPR027417">
    <property type="entry name" value="P-loop_NTPase"/>
</dbReference>
<dbReference type="InterPro" id="IPR003439">
    <property type="entry name" value="ABC_transporter-like_ATP-bd"/>
</dbReference>
<dbReference type="Pfam" id="PF12399">
    <property type="entry name" value="BCA_ABC_TP_C"/>
    <property type="match status" value="1"/>
</dbReference>
<proteinExistence type="predicted"/>
<dbReference type="PROSITE" id="PS50893">
    <property type="entry name" value="ABC_TRANSPORTER_2"/>
    <property type="match status" value="1"/>
</dbReference>
<dbReference type="PANTHER" id="PTHR45772">
    <property type="entry name" value="CONSERVED COMPONENT OF ABC TRANSPORTER FOR NATURAL AMINO ACIDS-RELATED"/>
    <property type="match status" value="1"/>
</dbReference>
<name>A0A2U1V0U9_9PROT</name>
<gene>
    <name evidence="5" type="ORF">CR165_17100</name>
</gene>
<dbReference type="AlphaFoldDB" id="A0A2U1V0U9"/>
<evidence type="ECO:0000256" key="2">
    <source>
        <dbReference type="ARBA" id="ARBA00022741"/>
    </source>
</evidence>
<keyword evidence="3 5" id="KW-0067">ATP-binding</keyword>
<dbReference type="GO" id="GO:0005886">
    <property type="term" value="C:plasma membrane"/>
    <property type="evidence" value="ECO:0007669"/>
    <property type="project" value="TreeGrafter"/>
</dbReference>
<dbReference type="OrthoDB" id="9780942at2"/>
<dbReference type="SUPFAM" id="SSF52540">
    <property type="entry name" value="P-loop containing nucleoside triphosphate hydrolases"/>
    <property type="match status" value="1"/>
</dbReference>
<dbReference type="Pfam" id="PF00005">
    <property type="entry name" value="ABC_tran"/>
    <property type="match status" value="1"/>
</dbReference>
<protein>
    <submittedName>
        <fullName evidence="5">ABC transporter ATP-binding protein</fullName>
    </submittedName>
</protein>
<dbReference type="GO" id="GO:0016887">
    <property type="term" value="F:ATP hydrolysis activity"/>
    <property type="evidence" value="ECO:0007669"/>
    <property type="project" value="InterPro"/>
</dbReference>
<keyword evidence="6" id="KW-1185">Reference proteome</keyword>